<accession>A0AAV4VBA0</accession>
<dbReference type="EMBL" id="BPLR01014234">
    <property type="protein sequence ID" value="GIY67392.1"/>
    <property type="molecule type" value="Genomic_DNA"/>
</dbReference>
<evidence type="ECO:0000313" key="2">
    <source>
        <dbReference type="Proteomes" id="UP001054945"/>
    </source>
</evidence>
<dbReference type="AlphaFoldDB" id="A0AAV4VBA0"/>
<reference evidence="1 2" key="1">
    <citation type="submission" date="2021-06" db="EMBL/GenBank/DDBJ databases">
        <title>Caerostris extrusa draft genome.</title>
        <authorList>
            <person name="Kono N."/>
            <person name="Arakawa K."/>
        </authorList>
    </citation>
    <scope>NUCLEOTIDE SEQUENCE [LARGE SCALE GENOMIC DNA]</scope>
</reference>
<protein>
    <submittedName>
        <fullName evidence="1">Uncharacterized protein</fullName>
    </submittedName>
</protein>
<organism evidence="1 2">
    <name type="scientific">Caerostris extrusa</name>
    <name type="common">Bark spider</name>
    <name type="synonym">Caerostris bankana</name>
    <dbReference type="NCBI Taxonomy" id="172846"/>
    <lineage>
        <taxon>Eukaryota</taxon>
        <taxon>Metazoa</taxon>
        <taxon>Ecdysozoa</taxon>
        <taxon>Arthropoda</taxon>
        <taxon>Chelicerata</taxon>
        <taxon>Arachnida</taxon>
        <taxon>Araneae</taxon>
        <taxon>Araneomorphae</taxon>
        <taxon>Entelegynae</taxon>
        <taxon>Araneoidea</taxon>
        <taxon>Araneidae</taxon>
        <taxon>Caerostris</taxon>
    </lineage>
</organism>
<proteinExistence type="predicted"/>
<evidence type="ECO:0000313" key="1">
    <source>
        <dbReference type="EMBL" id="GIY67392.1"/>
    </source>
</evidence>
<sequence>MDAQAWKNKFNGLASTPYSNSAALRKLDCTQENYFPKIFRNPSTFLGCREELLGVSSNKLAALRKLDCTQENYFPKIRHFLAVREELLGVSSKSVCFKIIRSPETFFRLHFIKLSGAVPRGTTNTFCSSAKLFPEMI</sequence>
<gene>
    <name evidence="1" type="ORF">CEXT_342251</name>
</gene>
<comment type="caution">
    <text evidence="1">The sequence shown here is derived from an EMBL/GenBank/DDBJ whole genome shotgun (WGS) entry which is preliminary data.</text>
</comment>
<dbReference type="Proteomes" id="UP001054945">
    <property type="component" value="Unassembled WGS sequence"/>
</dbReference>
<keyword evidence="2" id="KW-1185">Reference proteome</keyword>
<name>A0AAV4VBA0_CAEEX</name>